<dbReference type="GO" id="GO:0008705">
    <property type="term" value="F:methionine synthase activity"/>
    <property type="evidence" value="ECO:0007669"/>
    <property type="project" value="InterPro"/>
</dbReference>
<evidence type="ECO:0000313" key="1">
    <source>
        <dbReference type="EMBL" id="OKY77636.1"/>
    </source>
</evidence>
<sequence length="216" mass="24763">MNSFDEVFIRPNRIRLDDVFKNPPFKNWKKGDFSDSLRDKVENYKKEVFDNSEPRATYSFYKTDEINIEKQDPPEGLLSSDYLVLGALTIGRKINRDQIKSSGNLVVDALENIILSEFKREVAYQIKGLSDKRGFNTTRLLTPGSGNVDWAVKNQRWVAENVNLDQIDVELNSSGFLVPEKSTVLVMGVGREIDQAKNLFTCKGCKREDCDYYKES</sequence>
<evidence type="ECO:0008006" key="3">
    <source>
        <dbReference type="Google" id="ProtNLM"/>
    </source>
</evidence>
<gene>
    <name evidence="1" type="ORF">BTN85_0104</name>
</gene>
<evidence type="ECO:0000313" key="2">
    <source>
        <dbReference type="Proteomes" id="UP000185744"/>
    </source>
</evidence>
<dbReference type="STRING" id="1903181.BTN85_0104"/>
<dbReference type="SUPFAM" id="SSF56507">
    <property type="entry name" value="Methionine synthase activation domain-like"/>
    <property type="match status" value="1"/>
</dbReference>
<reference evidence="1" key="1">
    <citation type="submission" date="2016-12" db="EMBL/GenBank/DDBJ databases">
        <title>Discovery of methanogenic haloarchaea.</title>
        <authorList>
            <person name="Sorokin D.Y."/>
            <person name="Makarova K.S."/>
            <person name="Abbas B."/>
            <person name="Ferrer M."/>
            <person name="Golyshin P.N."/>
        </authorList>
    </citation>
    <scope>NUCLEOTIDE SEQUENCE [LARGE SCALE GENOMIC DNA]</scope>
    <source>
        <strain evidence="1">HMET1</strain>
    </source>
</reference>
<dbReference type="Gene3D" id="3.40.109.40">
    <property type="match status" value="1"/>
</dbReference>
<proteinExistence type="predicted"/>
<dbReference type="InterPro" id="IPR037010">
    <property type="entry name" value="VitB12-dep_Met_synth_activ_sf"/>
</dbReference>
<dbReference type="EMBL" id="MSDW01000001">
    <property type="protein sequence ID" value="OKY77636.1"/>
    <property type="molecule type" value="Genomic_DNA"/>
</dbReference>
<comment type="caution">
    <text evidence="1">The sequence shown here is derived from an EMBL/GenBank/DDBJ whole genome shotgun (WGS) entry which is preliminary data.</text>
</comment>
<accession>A0A1Q6DTG2</accession>
<dbReference type="AlphaFoldDB" id="A0A1Q6DTG2"/>
<dbReference type="InParanoid" id="A0A1Q6DTG2"/>
<dbReference type="Proteomes" id="UP000185744">
    <property type="component" value="Unassembled WGS sequence"/>
</dbReference>
<name>A0A1Q6DTG2_METT1</name>
<keyword evidence="2" id="KW-1185">Reference proteome</keyword>
<organism evidence="1 2">
    <name type="scientific">Methanohalarchaeum thermophilum</name>
    <dbReference type="NCBI Taxonomy" id="1903181"/>
    <lineage>
        <taxon>Archaea</taxon>
        <taxon>Methanobacteriati</taxon>
        <taxon>Methanobacteriota</taxon>
        <taxon>Methanonatronarchaeia</taxon>
        <taxon>Methanonatronarchaeales</taxon>
        <taxon>Methanonatronarchaeaceae</taxon>
        <taxon>Candidatus Methanohalarchaeum</taxon>
    </lineage>
</organism>
<protein>
    <recommendedName>
        <fullName evidence="3">Vitamin B12 dependent methionine synthase, activation domain</fullName>
    </recommendedName>
</protein>